<feature type="signal peptide" evidence="5">
    <location>
        <begin position="1"/>
        <end position="23"/>
    </location>
</feature>
<proteinExistence type="inferred from homology"/>
<reference evidence="7 8" key="1">
    <citation type="journal article" date="2019" name="Int. J. Syst. Evol. Microbiol.">
        <title>The Global Catalogue of Microorganisms (GCM) 10K type strain sequencing project: providing services to taxonomists for standard genome sequencing and annotation.</title>
        <authorList>
            <consortium name="The Broad Institute Genomics Platform"/>
            <consortium name="The Broad Institute Genome Sequencing Center for Infectious Disease"/>
            <person name="Wu L."/>
            <person name="Ma J."/>
        </authorList>
    </citation>
    <scope>NUCLEOTIDE SEQUENCE [LARGE SCALE GENOMIC DNA]</scope>
    <source>
        <strain evidence="7 8">JCM 10425</strain>
    </source>
</reference>
<dbReference type="RefSeq" id="WP_344647048.1">
    <property type="nucleotide sequence ID" value="NZ_BAAAGX010000003.1"/>
</dbReference>
<evidence type="ECO:0000259" key="6">
    <source>
        <dbReference type="Pfam" id="PF13407"/>
    </source>
</evidence>
<evidence type="ECO:0000256" key="4">
    <source>
        <dbReference type="SAM" id="MobiDB-lite"/>
    </source>
</evidence>
<dbReference type="InterPro" id="IPR025997">
    <property type="entry name" value="SBP_2_dom"/>
</dbReference>
<feature type="region of interest" description="Disordered" evidence="4">
    <location>
        <begin position="31"/>
        <end position="50"/>
    </location>
</feature>
<dbReference type="Proteomes" id="UP001500967">
    <property type="component" value="Unassembled WGS sequence"/>
</dbReference>
<dbReference type="PROSITE" id="PS51257">
    <property type="entry name" value="PROKAR_LIPOPROTEIN"/>
    <property type="match status" value="1"/>
</dbReference>
<keyword evidence="8" id="KW-1185">Reference proteome</keyword>
<feature type="compositionally biased region" description="Low complexity" evidence="4">
    <location>
        <begin position="31"/>
        <end position="44"/>
    </location>
</feature>
<evidence type="ECO:0000256" key="2">
    <source>
        <dbReference type="ARBA" id="ARBA00007639"/>
    </source>
</evidence>
<feature type="chain" id="PRO_5046259456" description="Periplasmic binding protein domain-containing protein" evidence="5">
    <location>
        <begin position="24"/>
        <end position="426"/>
    </location>
</feature>
<accession>A0ABN0TIP6</accession>
<gene>
    <name evidence="7" type="ORF">GCM10009539_04810</name>
</gene>
<evidence type="ECO:0000313" key="8">
    <source>
        <dbReference type="Proteomes" id="UP001500967"/>
    </source>
</evidence>
<evidence type="ECO:0000256" key="3">
    <source>
        <dbReference type="ARBA" id="ARBA00022729"/>
    </source>
</evidence>
<name>A0ABN0TIP6_9ACTN</name>
<organism evidence="7 8">
    <name type="scientific">Cryptosporangium japonicum</name>
    <dbReference type="NCBI Taxonomy" id="80872"/>
    <lineage>
        <taxon>Bacteria</taxon>
        <taxon>Bacillati</taxon>
        <taxon>Actinomycetota</taxon>
        <taxon>Actinomycetes</taxon>
        <taxon>Cryptosporangiales</taxon>
        <taxon>Cryptosporangiaceae</taxon>
        <taxon>Cryptosporangium</taxon>
    </lineage>
</organism>
<dbReference type="Gene3D" id="3.40.50.2300">
    <property type="match status" value="2"/>
</dbReference>
<feature type="domain" description="Periplasmic binding protein" evidence="6">
    <location>
        <begin position="102"/>
        <end position="356"/>
    </location>
</feature>
<dbReference type="Pfam" id="PF13407">
    <property type="entry name" value="Peripla_BP_4"/>
    <property type="match status" value="1"/>
</dbReference>
<keyword evidence="3 5" id="KW-0732">Signal</keyword>
<dbReference type="PANTHER" id="PTHR46847">
    <property type="entry name" value="D-ALLOSE-BINDING PERIPLASMIC PROTEIN-RELATED"/>
    <property type="match status" value="1"/>
</dbReference>
<dbReference type="SUPFAM" id="SSF53822">
    <property type="entry name" value="Periplasmic binding protein-like I"/>
    <property type="match status" value="1"/>
</dbReference>
<dbReference type="InterPro" id="IPR028082">
    <property type="entry name" value="Peripla_BP_I"/>
</dbReference>
<comment type="subcellular location">
    <subcellularLocation>
        <location evidence="1">Cell envelope</location>
    </subcellularLocation>
</comment>
<evidence type="ECO:0000313" key="7">
    <source>
        <dbReference type="EMBL" id="GAA0222629.1"/>
    </source>
</evidence>
<evidence type="ECO:0000256" key="5">
    <source>
        <dbReference type="SAM" id="SignalP"/>
    </source>
</evidence>
<protein>
    <recommendedName>
        <fullName evidence="6">Periplasmic binding protein domain-containing protein</fullName>
    </recommendedName>
</protein>
<dbReference type="PANTHER" id="PTHR46847:SF1">
    <property type="entry name" value="D-ALLOSE-BINDING PERIPLASMIC PROTEIN-RELATED"/>
    <property type="match status" value="1"/>
</dbReference>
<dbReference type="EMBL" id="BAAAGX010000003">
    <property type="protein sequence ID" value="GAA0222629.1"/>
    <property type="molecule type" value="Genomic_DNA"/>
</dbReference>
<sequence>MYRPRALGLWRALVFGLAISVLAACGGLSADDSGGDDSGSTSGGYTALRTGKDATSTETDALAALPASVKTSYDGFWHSTRLGPSPYANWTPPKAPWKFCYSSAYQGNSWRAEGLTVARNIVAQLKTQNLVDGDLVVADANNNASLQATQVTTMVQQGCQVIFAMQPPSVGMCNAFDNANKAGALVVVMQTGTECTNVIQSDFAQYATGAKSAQWLVEKSGGQGTVVMCDGIPGVAAAEARQAAAAAVFRKAGLKVDRITGEWTPSTIKSQMLSYLSTHAGNVAGVWDGGVCAVAVNEAFQQAGRTLPFVSGFEGGCAWLASWKQTGKESIGFTQGGGQGVVEAFKVALRLLAGQKSTVNTLLYPLPEINAGNFAQYYKPQMTLNSGCNAQPLDGESVPDSYYDALFTGDAKPATFTADLGALPIK</sequence>
<comment type="similarity">
    <text evidence="2">Belongs to the bacterial solute-binding protein 2 family.</text>
</comment>
<evidence type="ECO:0000256" key="1">
    <source>
        <dbReference type="ARBA" id="ARBA00004196"/>
    </source>
</evidence>
<comment type="caution">
    <text evidence="7">The sequence shown here is derived from an EMBL/GenBank/DDBJ whole genome shotgun (WGS) entry which is preliminary data.</text>
</comment>